<feature type="coiled-coil region" evidence="2">
    <location>
        <begin position="105"/>
        <end position="132"/>
    </location>
</feature>
<feature type="region of interest" description="Disordered" evidence="3">
    <location>
        <begin position="1"/>
        <end position="43"/>
    </location>
</feature>
<proteinExistence type="predicted"/>
<dbReference type="InterPro" id="IPR053187">
    <property type="entry name" value="Notoamide_regulator"/>
</dbReference>
<dbReference type="InterPro" id="IPR001138">
    <property type="entry name" value="Zn2Cys6_DnaBD"/>
</dbReference>
<dbReference type="EMBL" id="JAPDRL010000006">
    <property type="protein sequence ID" value="KAJ9668689.1"/>
    <property type="molecule type" value="Genomic_DNA"/>
</dbReference>
<dbReference type="PANTHER" id="PTHR47256">
    <property type="entry name" value="ZN(II)2CYS6 TRANSCRIPTION FACTOR (EUROFUNG)-RELATED"/>
    <property type="match status" value="1"/>
</dbReference>
<dbReference type="Proteomes" id="UP001172684">
    <property type="component" value="Unassembled WGS sequence"/>
</dbReference>
<keyword evidence="5" id="KW-1185">Reference proteome</keyword>
<gene>
    <name evidence="4" type="ORF">H2201_001332</name>
</gene>
<comment type="caution">
    <text evidence="4">The sequence shown here is derived from an EMBL/GenBank/DDBJ whole genome shotgun (WGS) entry which is preliminary data.</text>
</comment>
<dbReference type="CDD" id="cd00067">
    <property type="entry name" value="GAL4"/>
    <property type="match status" value="1"/>
</dbReference>
<keyword evidence="1" id="KW-0539">Nucleus</keyword>
<keyword evidence="2" id="KW-0175">Coiled coil</keyword>
<evidence type="ECO:0000256" key="2">
    <source>
        <dbReference type="SAM" id="Coils"/>
    </source>
</evidence>
<name>A0ABQ9P548_9PEZI</name>
<evidence type="ECO:0000256" key="3">
    <source>
        <dbReference type="SAM" id="MobiDB-lite"/>
    </source>
</evidence>
<protein>
    <recommendedName>
        <fullName evidence="6">Zn(2)-C6 fungal-type domain-containing protein</fullName>
    </recommendedName>
</protein>
<organism evidence="4 5">
    <name type="scientific">Coniosporium apollinis</name>
    <dbReference type="NCBI Taxonomy" id="61459"/>
    <lineage>
        <taxon>Eukaryota</taxon>
        <taxon>Fungi</taxon>
        <taxon>Dikarya</taxon>
        <taxon>Ascomycota</taxon>
        <taxon>Pezizomycotina</taxon>
        <taxon>Dothideomycetes</taxon>
        <taxon>Dothideomycetes incertae sedis</taxon>
        <taxon>Coniosporium</taxon>
    </lineage>
</organism>
<dbReference type="Gene3D" id="4.10.240.10">
    <property type="entry name" value="Zn(2)-C6 fungal-type DNA-binding domain"/>
    <property type="match status" value="1"/>
</dbReference>
<sequence length="298" mass="32363">MNHHSPAGYGKRPLLPAPTADDDVQTRNEEATTPSQPSRTLPKRMQITAVACQPCQQRKSKVCCDALKQAPQRNKTDVNPVQCDGIRPTCSSCVAKKRTDCAYDAAGDQRRTAALKQRIRALEKQAIDLKAIISGICLSADKDAAILVALQLQADEFRSLDQAASTLQAQGVEDRGMDQSYRLDAGLSSANQGDHTFALPPLYTWNIDPALGQDLSFPTEQSSSWTSTMLPRSVGPGSVWPGVIPSGSMGNAPRMTTPLAPQNTRGASQWACMENPVEVRKQPDLSCWLRQFVSDAEL</sequence>
<reference evidence="4" key="1">
    <citation type="submission" date="2022-10" db="EMBL/GenBank/DDBJ databases">
        <title>Culturing micro-colonial fungi from biological soil crusts in the Mojave desert and describing Neophaeococcomyces mojavensis, and introducing the new genera and species Taxawa tesnikishii.</title>
        <authorList>
            <person name="Kurbessoian T."/>
            <person name="Stajich J.E."/>
        </authorList>
    </citation>
    <scope>NUCLEOTIDE SEQUENCE</scope>
    <source>
        <strain evidence="4">TK_1</strain>
    </source>
</reference>
<evidence type="ECO:0000313" key="5">
    <source>
        <dbReference type="Proteomes" id="UP001172684"/>
    </source>
</evidence>
<dbReference type="InterPro" id="IPR036864">
    <property type="entry name" value="Zn2-C6_fun-type_DNA-bd_sf"/>
</dbReference>
<dbReference type="PANTHER" id="PTHR47256:SF1">
    <property type="entry name" value="ZN(II)2CYS6 TRANSCRIPTION FACTOR (EUROFUNG)"/>
    <property type="match status" value="1"/>
</dbReference>
<evidence type="ECO:0000256" key="1">
    <source>
        <dbReference type="ARBA" id="ARBA00023242"/>
    </source>
</evidence>
<accession>A0ABQ9P548</accession>
<evidence type="ECO:0008006" key="6">
    <source>
        <dbReference type="Google" id="ProtNLM"/>
    </source>
</evidence>
<evidence type="ECO:0000313" key="4">
    <source>
        <dbReference type="EMBL" id="KAJ9668689.1"/>
    </source>
</evidence>